<dbReference type="Proteomes" id="UP001229346">
    <property type="component" value="Unassembled WGS sequence"/>
</dbReference>
<keyword evidence="3" id="KW-1185">Reference proteome</keyword>
<dbReference type="EMBL" id="JAUSSU010000024">
    <property type="protein sequence ID" value="MDQ0116753.1"/>
    <property type="molecule type" value="Genomic_DNA"/>
</dbReference>
<feature type="signal peptide" evidence="1">
    <location>
        <begin position="1"/>
        <end position="26"/>
    </location>
</feature>
<evidence type="ECO:0000313" key="2">
    <source>
        <dbReference type="EMBL" id="MDQ0116753.1"/>
    </source>
</evidence>
<dbReference type="PROSITE" id="PS51257">
    <property type="entry name" value="PROKAR_LIPOPROTEIN"/>
    <property type="match status" value="1"/>
</dbReference>
<gene>
    <name evidence="2" type="ORF">J2T15_006235</name>
</gene>
<evidence type="ECO:0000256" key="1">
    <source>
        <dbReference type="SAM" id="SignalP"/>
    </source>
</evidence>
<organism evidence="2 3">
    <name type="scientific">Paenibacillus harenae</name>
    <dbReference type="NCBI Taxonomy" id="306543"/>
    <lineage>
        <taxon>Bacteria</taxon>
        <taxon>Bacillati</taxon>
        <taxon>Bacillota</taxon>
        <taxon>Bacilli</taxon>
        <taxon>Bacillales</taxon>
        <taxon>Paenibacillaceae</taxon>
        <taxon>Paenibacillus</taxon>
    </lineage>
</organism>
<reference evidence="2 3" key="1">
    <citation type="submission" date="2023-07" db="EMBL/GenBank/DDBJ databases">
        <title>Sorghum-associated microbial communities from plants grown in Nebraska, USA.</title>
        <authorList>
            <person name="Schachtman D."/>
        </authorList>
    </citation>
    <scope>NUCLEOTIDE SEQUENCE [LARGE SCALE GENOMIC DNA]</scope>
    <source>
        <strain evidence="2 3">CC482</strain>
    </source>
</reference>
<keyword evidence="1" id="KW-0732">Signal</keyword>
<name>A0ABT9UCR6_PAEHA</name>
<protein>
    <recommendedName>
        <fullName evidence="4">Lipoprotein</fullName>
    </recommendedName>
</protein>
<accession>A0ABT9UCR6</accession>
<sequence>MQTTYKIMRQLLVVAALLAVSTGCSNTESTLESTMKNEVLQLSKAQQLQELPFESGIGRAIIIFEESGADCIIYAKGLNPGEKYTISLVVDKGLSSGVMFGPIENVKIRVGSLEDEVMFKPNSEGELFVSMRNPIRFFTAAKEELFFKIESENKKVIMKTVPFLVNK</sequence>
<comment type="caution">
    <text evidence="2">The sequence shown here is derived from an EMBL/GenBank/DDBJ whole genome shotgun (WGS) entry which is preliminary data.</text>
</comment>
<evidence type="ECO:0008006" key="4">
    <source>
        <dbReference type="Google" id="ProtNLM"/>
    </source>
</evidence>
<feature type="chain" id="PRO_5045212040" description="Lipoprotein" evidence="1">
    <location>
        <begin position="27"/>
        <end position="167"/>
    </location>
</feature>
<dbReference type="RefSeq" id="WP_307210536.1">
    <property type="nucleotide sequence ID" value="NZ_JAUSSU010000024.1"/>
</dbReference>
<proteinExistence type="predicted"/>
<evidence type="ECO:0000313" key="3">
    <source>
        <dbReference type="Proteomes" id="UP001229346"/>
    </source>
</evidence>